<comment type="caution">
    <text evidence="2">The sequence shown here is derived from an EMBL/GenBank/DDBJ whole genome shotgun (WGS) entry which is preliminary data.</text>
</comment>
<feature type="compositionally biased region" description="Low complexity" evidence="1">
    <location>
        <begin position="14"/>
        <end position="27"/>
    </location>
</feature>
<organism evidence="2 3">
    <name type="scientific">Ceratocystis fimbriata CBS 114723</name>
    <dbReference type="NCBI Taxonomy" id="1035309"/>
    <lineage>
        <taxon>Eukaryota</taxon>
        <taxon>Fungi</taxon>
        <taxon>Dikarya</taxon>
        <taxon>Ascomycota</taxon>
        <taxon>Pezizomycotina</taxon>
        <taxon>Sordariomycetes</taxon>
        <taxon>Hypocreomycetidae</taxon>
        <taxon>Microascales</taxon>
        <taxon>Ceratocystidaceae</taxon>
        <taxon>Ceratocystis</taxon>
    </lineage>
</organism>
<dbReference type="AlphaFoldDB" id="A0A2C5WY69"/>
<reference evidence="2 3" key="2">
    <citation type="journal article" date="2013" name="IMA Fungus">
        <title>IMA Genome-F 1: Ceratocystis fimbriata: Draft nuclear genome sequence for the plant pathogen, Ceratocystis fimbriata.</title>
        <authorList>
            <person name="Wilken P.M."/>
            <person name="Steenkamp E.T."/>
            <person name="Wingfield M.J."/>
            <person name="de Beer Z.W."/>
            <person name="Wingfield B.D."/>
        </authorList>
    </citation>
    <scope>NUCLEOTIDE SEQUENCE [LARGE SCALE GENOMIC DNA]</scope>
    <source>
        <strain evidence="2 3">CBS 114723</strain>
    </source>
</reference>
<evidence type="ECO:0000313" key="3">
    <source>
        <dbReference type="Proteomes" id="UP000222788"/>
    </source>
</evidence>
<dbReference type="EMBL" id="APWK03000037">
    <property type="protein sequence ID" value="PHH53779.1"/>
    <property type="molecule type" value="Genomic_DNA"/>
</dbReference>
<sequence>MSSFESLEVEFDPSSRPGFMPSSPSSSGLAPNDGAAVAISSDHQVASPIEIKELHPDQAWELSSLDEGRGLRRVGYQPGDKVEEEKKPRDMQRLCLWLQLQL</sequence>
<gene>
    <name evidence="2" type="ORF">CFIMG_003322RAa</name>
</gene>
<evidence type="ECO:0000313" key="2">
    <source>
        <dbReference type="EMBL" id="PHH53779.1"/>
    </source>
</evidence>
<accession>A0A2C5WY69</accession>
<name>A0A2C5WY69_9PEZI</name>
<protein>
    <submittedName>
        <fullName evidence="2">Uncharacterized protein</fullName>
    </submittedName>
</protein>
<keyword evidence="3" id="KW-1185">Reference proteome</keyword>
<evidence type="ECO:0000256" key="1">
    <source>
        <dbReference type="SAM" id="MobiDB-lite"/>
    </source>
</evidence>
<feature type="region of interest" description="Disordered" evidence="1">
    <location>
        <begin position="1"/>
        <end position="41"/>
    </location>
</feature>
<proteinExistence type="predicted"/>
<reference evidence="2 3" key="1">
    <citation type="journal article" date="2013" name="Fungal Biol.">
        <title>Analysis of microsatellite markers in the genome of the plant pathogen Ceratocystis fimbriata.</title>
        <authorList>
            <person name="Simpson M.C."/>
            <person name="Wilken P.M."/>
            <person name="Coetzee M.P."/>
            <person name="Wingfield M.J."/>
            <person name="Wingfield B.D."/>
        </authorList>
    </citation>
    <scope>NUCLEOTIDE SEQUENCE [LARGE SCALE GENOMIC DNA]</scope>
    <source>
        <strain evidence="2 3">CBS 114723</strain>
    </source>
</reference>
<dbReference type="Proteomes" id="UP000222788">
    <property type="component" value="Unassembled WGS sequence"/>
</dbReference>